<dbReference type="RefSeq" id="WP_083182233.1">
    <property type="nucleotide sequence ID" value="NZ_CBCRZR010000007.1"/>
</dbReference>
<keyword evidence="2" id="KW-1185">Reference proteome</keyword>
<organism evidence="1 2">
    <name type="scientific">Pseudomonas floridensis</name>
    <dbReference type="NCBI Taxonomy" id="1958950"/>
    <lineage>
        <taxon>Bacteria</taxon>
        <taxon>Pseudomonadati</taxon>
        <taxon>Pseudomonadota</taxon>
        <taxon>Gammaproteobacteria</taxon>
        <taxon>Pseudomonadales</taxon>
        <taxon>Pseudomonadaceae</taxon>
        <taxon>Pseudomonas</taxon>
    </lineage>
</organism>
<name>A0A1X0N906_9PSED</name>
<evidence type="ECO:0000313" key="2">
    <source>
        <dbReference type="Proteomes" id="UP000192815"/>
    </source>
</evidence>
<dbReference type="STRING" id="1958950.BZK31_08225"/>
<dbReference type="OrthoDB" id="8768438at2"/>
<proteinExistence type="predicted"/>
<evidence type="ECO:0000313" key="1">
    <source>
        <dbReference type="EMBL" id="ORC60285.1"/>
    </source>
</evidence>
<dbReference type="AlphaFoldDB" id="A0A1X0N906"/>
<dbReference type="EMBL" id="MUIO01000021">
    <property type="protein sequence ID" value="ORC60285.1"/>
    <property type="molecule type" value="Genomic_DNA"/>
</dbReference>
<accession>A0A1X0N906</accession>
<gene>
    <name evidence="1" type="ORF">BZK31_08225</name>
</gene>
<comment type="caution">
    <text evidence="1">The sequence shown here is derived from an EMBL/GenBank/DDBJ whole genome shotgun (WGS) entry which is preliminary data.</text>
</comment>
<protein>
    <submittedName>
        <fullName evidence="1">Uncharacterized protein</fullName>
    </submittedName>
</protein>
<sequence length="125" mass="14204">MGFLQWIEAQRGLRYFGWSEDKALYMPEVMTAFPSLREDYESSLAKLNQAKAIRACFNGTVVTAITGLTGKQLGQFMAHFKHDLAEGMADLPSLSMEQLSSLIRNSHEVFVRTVEQSTEIRRKQD</sequence>
<dbReference type="Proteomes" id="UP000192815">
    <property type="component" value="Unassembled WGS sequence"/>
</dbReference>
<reference evidence="2" key="1">
    <citation type="submission" date="2017-02" db="EMBL/GenBank/DDBJ databases">
        <title>Pseudomonas floridae sp. nov., a novel pathogenic bacterial species isolated from tomato.</title>
        <authorList>
            <person name="Timilsina S."/>
            <person name="Vallad G.E."/>
            <person name="Jones J.B."/>
        </authorList>
    </citation>
    <scope>NUCLEOTIDE SEQUENCE [LARGE SCALE GENOMIC DNA]</scope>
    <source>
        <strain evidence="2">GEV388</strain>
    </source>
</reference>